<dbReference type="Gene3D" id="3.30.2010.10">
    <property type="entry name" value="Metalloproteases ('zincins'), catalytic domain"/>
    <property type="match status" value="1"/>
</dbReference>
<dbReference type="InterPro" id="IPR006640">
    <property type="entry name" value="SprT-like_domain"/>
</dbReference>
<comment type="caution">
    <text evidence="2">The sequence shown here is derived from an EMBL/GenBank/DDBJ whole genome shotgun (WGS) entry which is preliminary data.</text>
</comment>
<dbReference type="AlphaFoldDB" id="A7BB78"/>
<gene>
    <name evidence="2" type="ORF">ACTODO_00895</name>
</gene>
<dbReference type="HOGENOM" id="CLU_104499_1_0_11"/>
<proteinExistence type="predicted"/>
<dbReference type="Proteomes" id="UP000003553">
    <property type="component" value="Unassembled WGS sequence"/>
</dbReference>
<dbReference type="RefSeq" id="WP_003791717.1">
    <property type="nucleotide sequence ID" value="NZ_DS264586.1"/>
</dbReference>
<organism evidence="2 3">
    <name type="scientific">Schaalia dentiphila ATCC 17982</name>
    <dbReference type="NCBI Taxonomy" id="411466"/>
    <lineage>
        <taxon>Bacteria</taxon>
        <taxon>Bacillati</taxon>
        <taxon>Actinomycetota</taxon>
        <taxon>Actinomycetes</taxon>
        <taxon>Actinomycetales</taxon>
        <taxon>Actinomycetaceae</taxon>
        <taxon>Schaalia</taxon>
        <taxon>Schaalia dentiphila</taxon>
    </lineage>
</organism>
<keyword evidence="3" id="KW-1185">Reference proteome</keyword>
<dbReference type="eggNOG" id="COG3091">
    <property type="taxonomic scope" value="Bacteria"/>
</dbReference>
<dbReference type="SMART" id="SM00731">
    <property type="entry name" value="SprT"/>
    <property type="match status" value="1"/>
</dbReference>
<reference evidence="2" key="2">
    <citation type="submission" date="2015-05" db="EMBL/GenBank/DDBJ databases">
        <title>Draft genome sequence of Actinomyces odontolyticus (ATCC 17982).</title>
        <authorList>
            <person name="Sudarsanam P."/>
            <person name="Ley R."/>
            <person name="Guruge J."/>
            <person name="Turnbaugh P.J."/>
            <person name="Mahowald M."/>
            <person name="Liep D."/>
            <person name="Gordon J."/>
        </authorList>
    </citation>
    <scope>NUCLEOTIDE SEQUENCE</scope>
    <source>
        <strain evidence="2">ATCC 17982</strain>
    </source>
</reference>
<dbReference type="EMBL" id="AAYI02000004">
    <property type="protein sequence ID" value="EDN80452.1"/>
    <property type="molecule type" value="Genomic_DNA"/>
</dbReference>
<dbReference type="Pfam" id="PF10263">
    <property type="entry name" value="SprT-like"/>
    <property type="match status" value="1"/>
</dbReference>
<name>A7BB78_9ACTO</name>
<evidence type="ECO:0000313" key="2">
    <source>
        <dbReference type="EMBL" id="EDN80452.1"/>
    </source>
</evidence>
<evidence type="ECO:0000313" key="3">
    <source>
        <dbReference type="Proteomes" id="UP000003553"/>
    </source>
</evidence>
<protein>
    <recommendedName>
        <fullName evidence="1">SprT-like domain-containing protein</fullName>
    </recommendedName>
</protein>
<reference evidence="2" key="1">
    <citation type="submission" date="2007-04" db="EMBL/GenBank/DDBJ databases">
        <authorList>
            <person name="Fulton L."/>
            <person name="Clifton S."/>
            <person name="Fulton B."/>
            <person name="Xu J."/>
            <person name="Minx P."/>
            <person name="Pepin K.H."/>
            <person name="Johnson M."/>
            <person name="Thiruvilangam P."/>
            <person name="Bhonagiri V."/>
            <person name="Nash W.E."/>
            <person name="Mardis E.R."/>
            <person name="Wilson R.K."/>
        </authorList>
    </citation>
    <scope>NUCLEOTIDE SEQUENCE [LARGE SCALE GENOMIC DNA]</scope>
    <source>
        <strain evidence="2">ATCC 17982</strain>
    </source>
</reference>
<sequence length="169" mass="18543">MKREEARALARSLMDAAGLADWRFRFDHAKRRAGACTHASRTISLSGPLTDLYDEGTIRGVILHEIAHALVGPSHGHDAAWKRAARALGAPDSARLPSSLPSPDAPWVGTCPRCGATRRLYRAPRRVSSCGVCSRAFNPALILTWEHRGKAASPGRAYERELASIRRRR</sequence>
<evidence type="ECO:0000259" key="1">
    <source>
        <dbReference type="SMART" id="SM00731"/>
    </source>
</evidence>
<accession>A7BB78</accession>
<dbReference type="GO" id="GO:0006950">
    <property type="term" value="P:response to stress"/>
    <property type="evidence" value="ECO:0007669"/>
    <property type="project" value="UniProtKB-ARBA"/>
</dbReference>
<feature type="domain" description="SprT-like" evidence="1">
    <location>
        <begin position="1"/>
        <end position="140"/>
    </location>
</feature>